<reference evidence="1" key="1">
    <citation type="submission" date="2014-11" db="EMBL/GenBank/DDBJ databases">
        <authorList>
            <person name="Amaro Gonzalez C."/>
        </authorList>
    </citation>
    <scope>NUCLEOTIDE SEQUENCE</scope>
</reference>
<proteinExistence type="predicted"/>
<name>A0A0E9W2N9_ANGAN</name>
<accession>A0A0E9W2N9</accession>
<protein>
    <submittedName>
        <fullName evidence="1">Uncharacterized protein</fullName>
    </submittedName>
</protein>
<organism evidence="1">
    <name type="scientific">Anguilla anguilla</name>
    <name type="common">European freshwater eel</name>
    <name type="synonym">Muraena anguilla</name>
    <dbReference type="NCBI Taxonomy" id="7936"/>
    <lineage>
        <taxon>Eukaryota</taxon>
        <taxon>Metazoa</taxon>
        <taxon>Chordata</taxon>
        <taxon>Craniata</taxon>
        <taxon>Vertebrata</taxon>
        <taxon>Euteleostomi</taxon>
        <taxon>Actinopterygii</taxon>
        <taxon>Neopterygii</taxon>
        <taxon>Teleostei</taxon>
        <taxon>Anguilliformes</taxon>
        <taxon>Anguillidae</taxon>
        <taxon>Anguilla</taxon>
    </lineage>
</organism>
<dbReference type="EMBL" id="GBXM01024839">
    <property type="protein sequence ID" value="JAH83738.1"/>
    <property type="molecule type" value="Transcribed_RNA"/>
</dbReference>
<dbReference type="AlphaFoldDB" id="A0A0E9W2N9"/>
<evidence type="ECO:0000313" key="1">
    <source>
        <dbReference type="EMBL" id="JAH83738.1"/>
    </source>
</evidence>
<sequence length="50" mass="5350">MQENTTVRQGMGLGTATSPPKRLDVQCGYISASQLHTHTAKSQCLLSVFG</sequence>
<reference evidence="1" key="2">
    <citation type="journal article" date="2015" name="Fish Shellfish Immunol.">
        <title>Early steps in the European eel (Anguilla anguilla)-Vibrio vulnificus interaction in the gills: Role of the RtxA13 toxin.</title>
        <authorList>
            <person name="Callol A."/>
            <person name="Pajuelo D."/>
            <person name="Ebbesson L."/>
            <person name="Teles M."/>
            <person name="MacKenzie S."/>
            <person name="Amaro C."/>
        </authorList>
    </citation>
    <scope>NUCLEOTIDE SEQUENCE</scope>
</reference>